<keyword evidence="4" id="KW-1185">Reference proteome</keyword>
<gene>
    <name evidence="3" type="ORF">LTR24_002553</name>
</gene>
<organism evidence="3 4">
    <name type="scientific">Lithohypha guttulata</name>
    <dbReference type="NCBI Taxonomy" id="1690604"/>
    <lineage>
        <taxon>Eukaryota</taxon>
        <taxon>Fungi</taxon>
        <taxon>Dikarya</taxon>
        <taxon>Ascomycota</taxon>
        <taxon>Pezizomycotina</taxon>
        <taxon>Eurotiomycetes</taxon>
        <taxon>Chaetothyriomycetidae</taxon>
        <taxon>Chaetothyriales</taxon>
        <taxon>Trichomeriaceae</taxon>
        <taxon>Lithohypha</taxon>
    </lineage>
</organism>
<proteinExistence type="predicted"/>
<name>A0ABR0KIG4_9EURO</name>
<keyword evidence="2" id="KW-0472">Membrane</keyword>
<protein>
    <submittedName>
        <fullName evidence="3">Uncharacterized protein</fullName>
    </submittedName>
</protein>
<evidence type="ECO:0000313" key="4">
    <source>
        <dbReference type="Proteomes" id="UP001345013"/>
    </source>
</evidence>
<comment type="caution">
    <text evidence="3">The sequence shown here is derived from an EMBL/GenBank/DDBJ whole genome shotgun (WGS) entry which is preliminary data.</text>
</comment>
<feature type="region of interest" description="Disordered" evidence="1">
    <location>
        <begin position="212"/>
        <end position="232"/>
    </location>
</feature>
<feature type="compositionally biased region" description="Pro residues" evidence="1">
    <location>
        <begin position="220"/>
        <end position="230"/>
    </location>
</feature>
<reference evidence="3 4" key="1">
    <citation type="submission" date="2023-08" db="EMBL/GenBank/DDBJ databases">
        <title>Black Yeasts Isolated from many extreme environments.</title>
        <authorList>
            <person name="Coleine C."/>
            <person name="Stajich J.E."/>
            <person name="Selbmann L."/>
        </authorList>
    </citation>
    <scope>NUCLEOTIDE SEQUENCE [LARGE SCALE GENOMIC DNA]</scope>
    <source>
        <strain evidence="3 4">CCFEE 5885</strain>
    </source>
</reference>
<evidence type="ECO:0000256" key="1">
    <source>
        <dbReference type="SAM" id="MobiDB-lite"/>
    </source>
</evidence>
<accession>A0ABR0KIG4</accession>
<keyword evidence="2" id="KW-0812">Transmembrane</keyword>
<sequence>MRLLHPQQSVLRSLGLLKFIIRVHAQSSDQERQWFFPALPSQNVSSATSGQTITLRWSSSVVDLFDDVLDSFNADLWIAEGIFYRYQRKIGVDIDTSEGRSSEWEVDLNYDWLVAVPLWYFVLTEEGVWPDWKYGIHSPPIVLKPPTSAATVTEPQPTCTSAPASTITASSKSTPSLSSGAKAGIAIGSVAAACSIFALGFLFASLKSKKKGDTDEIARPPTPSLRPPPTLASQQNVYKLSLRSGHRAQPASAGLELADEEDATIRRLNLSPGTSSLDGTTLRPPTEMPER</sequence>
<evidence type="ECO:0000256" key="2">
    <source>
        <dbReference type="SAM" id="Phobius"/>
    </source>
</evidence>
<feature type="compositionally biased region" description="Low complexity" evidence="1">
    <location>
        <begin position="157"/>
        <end position="178"/>
    </location>
</feature>
<dbReference type="EMBL" id="JAVRRG010000022">
    <property type="protein sequence ID" value="KAK5096487.1"/>
    <property type="molecule type" value="Genomic_DNA"/>
</dbReference>
<feature type="region of interest" description="Disordered" evidence="1">
    <location>
        <begin position="266"/>
        <end position="291"/>
    </location>
</feature>
<feature type="transmembrane region" description="Helical" evidence="2">
    <location>
        <begin position="183"/>
        <end position="204"/>
    </location>
</feature>
<dbReference type="Proteomes" id="UP001345013">
    <property type="component" value="Unassembled WGS sequence"/>
</dbReference>
<keyword evidence="2" id="KW-1133">Transmembrane helix</keyword>
<evidence type="ECO:0000313" key="3">
    <source>
        <dbReference type="EMBL" id="KAK5096487.1"/>
    </source>
</evidence>
<feature type="region of interest" description="Disordered" evidence="1">
    <location>
        <begin position="148"/>
        <end position="178"/>
    </location>
</feature>